<feature type="active site" evidence="15">
    <location>
        <position position="167"/>
    </location>
</feature>
<evidence type="ECO:0000256" key="4">
    <source>
        <dbReference type="ARBA" id="ARBA00011988"/>
    </source>
</evidence>
<dbReference type="InterPro" id="IPR000719">
    <property type="entry name" value="Prot_kinase_dom"/>
</dbReference>
<evidence type="ECO:0000256" key="1">
    <source>
        <dbReference type="ARBA" id="ARBA00004515"/>
    </source>
</evidence>
<dbReference type="Pfam" id="PF06293">
    <property type="entry name" value="Kdo"/>
    <property type="match status" value="1"/>
</dbReference>
<evidence type="ECO:0000256" key="11">
    <source>
        <dbReference type="ARBA" id="ARBA00022985"/>
    </source>
</evidence>
<evidence type="ECO:0000256" key="14">
    <source>
        <dbReference type="ARBA" id="ARBA00034417"/>
    </source>
</evidence>
<dbReference type="GO" id="GO:0009244">
    <property type="term" value="P:lipopolysaccharide core region biosynthetic process"/>
    <property type="evidence" value="ECO:0007669"/>
    <property type="project" value="UniProtKB-UniRule"/>
</dbReference>
<dbReference type="InterPro" id="IPR011009">
    <property type="entry name" value="Kinase-like_dom_sf"/>
</dbReference>
<accession>A0A0F6TNX1</accession>
<dbReference type="KEGG" id="kge:TQ33_0240"/>
<keyword evidence="10 15" id="KW-0067">ATP-binding</keyword>
<keyword evidence="18" id="KW-1185">Reference proteome</keyword>
<dbReference type="HAMAP" id="MF_00521">
    <property type="entry name" value="KDO_kinase"/>
    <property type="match status" value="1"/>
</dbReference>
<comment type="subcellular location">
    <subcellularLocation>
        <location evidence="1 15">Cell inner membrane</location>
        <topology evidence="1 15">Peripheral membrane protein</topology>
        <orientation evidence="1 15">Cytoplasmic side</orientation>
    </subcellularLocation>
</comment>
<keyword evidence="12 15" id="KW-0472">Membrane</keyword>
<protein>
    <recommendedName>
        <fullName evidence="13 15">3-deoxy-D-manno-octulosonic acid kinase</fullName>
        <shortName evidence="15">Kdo kinase</shortName>
        <ecNumber evidence="4 15">2.7.1.166</ecNumber>
    </recommendedName>
</protein>
<dbReference type="InterPro" id="IPR022826">
    <property type="entry name" value="KDO_kinase"/>
</dbReference>
<reference evidence="17 18" key="1">
    <citation type="submission" date="2015-02" db="EMBL/GenBank/DDBJ databases">
        <title>Complete genome sequence of Kangiella geojedonensis strain YCS-5T.</title>
        <authorList>
            <person name="Kim K.M."/>
        </authorList>
    </citation>
    <scope>NUCLEOTIDE SEQUENCE [LARGE SCALE GENOMIC DNA]</scope>
    <source>
        <strain evidence="17 18">YCS-5</strain>
    </source>
</reference>
<evidence type="ECO:0000256" key="5">
    <source>
        <dbReference type="ARBA" id="ARBA00022475"/>
    </source>
</evidence>
<dbReference type="Proteomes" id="UP000034071">
    <property type="component" value="Chromosome"/>
</dbReference>
<evidence type="ECO:0000256" key="3">
    <source>
        <dbReference type="ARBA" id="ARBA00010327"/>
    </source>
</evidence>
<comment type="function">
    <text evidence="15">Catalyzes the ATP-dependent phosphorylation of the 3-deoxy-D-manno-octulosonic acid (Kdo) residue in Kdo-lipid IV(A) at the 4-OH position.</text>
</comment>
<feature type="domain" description="Protein kinase" evidence="16">
    <location>
        <begin position="1"/>
        <end position="240"/>
    </location>
</feature>
<dbReference type="RefSeq" id="WP_052735150.1">
    <property type="nucleotide sequence ID" value="NZ_CP010975.1"/>
</dbReference>
<dbReference type="PROSITE" id="PS50011">
    <property type="entry name" value="PROTEIN_KINASE_DOM"/>
    <property type="match status" value="1"/>
</dbReference>
<comment type="catalytic activity">
    <reaction evidence="14 15">
        <text>an alpha-Kdo-(2-&gt;6)-lipid IVA + ATP = a 4-O-phospho-alpha-Kdo-(2-&gt;6)-lipid IVA + ADP + H(+)</text>
        <dbReference type="Rhea" id="RHEA:74271"/>
        <dbReference type="ChEBI" id="CHEBI:15378"/>
        <dbReference type="ChEBI" id="CHEBI:30616"/>
        <dbReference type="ChEBI" id="CHEBI:176428"/>
        <dbReference type="ChEBI" id="CHEBI:193140"/>
        <dbReference type="ChEBI" id="CHEBI:456216"/>
        <dbReference type="EC" id="2.7.1.166"/>
    </reaction>
</comment>
<name>A0A0F6TNX1_9GAMM</name>
<dbReference type="SUPFAM" id="SSF56112">
    <property type="entry name" value="Protein kinase-like (PK-like)"/>
    <property type="match status" value="1"/>
</dbReference>
<keyword evidence="8 15" id="KW-0547">Nucleotide-binding</keyword>
<dbReference type="EMBL" id="CP010975">
    <property type="protein sequence ID" value="AKE51229.1"/>
    <property type="molecule type" value="Genomic_DNA"/>
</dbReference>
<evidence type="ECO:0000313" key="18">
    <source>
        <dbReference type="Proteomes" id="UP000034071"/>
    </source>
</evidence>
<dbReference type="GO" id="GO:0005524">
    <property type="term" value="F:ATP binding"/>
    <property type="evidence" value="ECO:0007669"/>
    <property type="project" value="UniProtKB-UniRule"/>
</dbReference>
<dbReference type="NCBIfam" id="NF002475">
    <property type="entry name" value="PRK01723.1"/>
    <property type="match status" value="1"/>
</dbReference>
<dbReference type="STRING" id="914150.TQ33_0240"/>
<sequence length="240" mass="28688">MKIQQVDKNRYLVAIKKYRDRVSKDWFDPQQLQQNDEIIGQSVGRNTTYFFEKDGKSYVLRRYYRGGLLSKWVEDSYFFLGIRRTRAYREQVMLKKMRKLNLPVPKPVALMVAKKGLVYRASIIIRLIPNSKDLFHILRERALTENEWLAVGALIKQFHDQGVYHSDLNIHNIMMNTDGDLWLIDFDKGRFVEPNGSQLESNLSRLKRSLEKESKKWPQFHWRTPDWDLLMQGYAMNERR</sequence>
<dbReference type="HOGENOM" id="CLU_094226_0_0_6"/>
<evidence type="ECO:0000256" key="12">
    <source>
        <dbReference type="ARBA" id="ARBA00023136"/>
    </source>
</evidence>
<evidence type="ECO:0000256" key="2">
    <source>
        <dbReference type="ARBA" id="ARBA00004713"/>
    </source>
</evidence>
<evidence type="ECO:0000256" key="10">
    <source>
        <dbReference type="ARBA" id="ARBA00022840"/>
    </source>
</evidence>
<evidence type="ECO:0000256" key="7">
    <source>
        <dbReference type="ARBA" id="ARBA00022679"/>
    </source>
</evidence>
<dbReference type="AlphaFoldDB" id="A0A0F6TNX1"/>
<organism evidence="17 18">
    <name type="scientific">Kangiella geojedonensis</name>
    <dbReference type="NCBI Taxonomy" id="914150"/>
    <lineage>
        <taxon>Bacteria</taxon>
        <taxon>Pseudomonadati</taxon>
        <taxon>Pseudomonadota</taxon>
        <taxon>Gammaproteobacteria</taxon>
        <taxon>Kangiellales</taxon>
        <taxon>Kangiellaceae</taxon>
        <taxon>Kangiella</taxon>
    </lineage>
</organism>
<comment type="similarity">
    <text evidence="3 15">Belongs to the protein kinase superfamily. KdkA/RfaP family.</text>
</comment>
<evidence type="ECO:0000256" key="6">
    <source>
        <dbReference type="ARBA" id="ARBA00022519"/>
    </source>
</evidence>
<evidence type="ECO:0000256" key="15">
    <source>
        <dbReference type="HAMAP-Rule" id="MF_00521"/>
    </source>
</evidence>
<keyword evidence="5 15" id="KW-1003">Cell membrane</keyword>
<evidence type="ECO:0000313" key="17">
    <source>
        <dbReference type="EMBL" id="AKE51229.1"/>
    </source>
</evidence>
<keyword evidence="9 15" id="KW-0418">Kinase</keyword>
<comment type="pathway">
    <text evidence="2 15">Bacterial outer membrane biogenesis; LPS core biosynthesis.</text>
</comment>
<dbReference type="OrthoDB" id="6854449at2"/>
<dbReference type="GO" id="GO:0004672">
    <property type="term" value="F:protein kinase activity"/>
    <property type="evidence" value="ECO:0007669"/>
    <property type="project" value="InterPro"/>
</dbReference>
<evidence type="ECO:0000259" key="16">
    <source>
        <dbReference type="PROSITE" id="PS50011"/>
    </source>
</evidence>
<dbReference type="UniPathway" id="UPA00958"/>
<evidence type="ECO:0000256" key="13">
    <source>
        <dbReference type="ARBA" id="ARBA00029511"/>
    </source>
</evidence>
<dbReference type="GO" id="GO:0005886">
    <property type="term" value="C:plasma membrane"/>
    <property type="evidence" value="ECO:0007669"/>
    <property type="project" value="UniProtKB-SubCell"/>
</dbReference>
<dbReference type="Gene3D" id="1.10.510.10">
    <property type="entry name" value="Transferase(Phosphotransferase) domain 1"/>
    <property type="match status" value="1"/>
</dbReference>
<proteinExistence type="inferred from homology"/>
<keyword evidence="6 15" id="KW-0997">Cell inner membrane</keyword>
<evidence type="ECO:0000256" key="8">
    <source>
        <dbReference type="ARBA" id="ARBA00022741"/>
    </source>
</evidence>
<dbReference type="EC" id="2.7.1.166" evidence="4 15"/>
<keyword evidence="11 15" id="KW-0448">Lipopolysaccharide biosynthesis</keyword>
<evidence type="ECO:0000256" key="9">
    <source>
        <dbReference type="ARBA" id="ARBA00022777"/>
    </source>
</evidence>
<gene>
    <name evidence="15" type="primary">kdkA</name>
    <name evidence="17" type="ORF">TQ33_0240</name>
</gene>
<keyword evidence="7 15" id="KW-0808">Transferase</keyword>